<evidence type="ECO:0000313" key="1">
    <source>
        <dbReference type="EMBL" id="CAE0369993.1"/>
    </source>
</evidence>
<proteinExistence type="predicted"/>
<sequence length="156" mass="17679">MDSFVPERRASTLRVQCWRAQTEQDWRRLMGENVYISEVSGSISVAVRLAVEVNSFDPVLHALNITISDPQYEAWWTDAAPYPIRSINPTPKPDQFLPDTNASFKVEFIDGVRTSVKRVAPSLPPASWESLEYIPIGTWCRSLRSRISAPWGVITD</sequence>
<protein>
    <submittedName>
        <fullName evidence="1">Uncharacterized protein</fullName>
    </submittedName>
</protein>
<name>A0A7S3NME4_9STRA</name>
<accession>A0A7S3NME4</accession>
<dbReference type="EMBL" id="HBIJ01016138">
    <property type="protein sequence ID" value="CAE0369993.1"/>
    <property type="molecule type" value="Transcribed_RNA"/>
</dbReference>
<gene>
    <name evidence="1" type="ORF">ALAG00032_LOCUS10757</name>
</gene>
<dbReference type="AlphaFoldDB" id="A0A7S3NME4"/>
<reference evidence="1" key="1">
    <citation type="submission" date="2021-01" db="EMBL/GenBank/DDBJ databases">
        <authorList>
            <person name="Corre E."/>
            <person name="Pelletier E."/>
            <person name="Niang G."/>
            <person name="Scheremetjew M."/>
            <person name="Finn R."/>
            <person name="Kale V."/>
            <person name="Holt S."/>
            <person name="Cochrane G."/>
            <person name="Meng A."/>
            <person name="Brown T."/>
            <person name="Cohen L."/>
        </authorList>
    </citation>
    <scope>NUCLEOTIDE SEQUENCE</scope>
    <source>
        <strain evidence="1">CCMP1510</strain>
    </source>
</reference>
<organism evidence="1">
    <name type="scientific">Aureoumbra lagunensis</name>
    <dbReference type="NCBI Taxonomy" id="44058"/>
    <lineage>
        <taxon>Eukaryota</taxon>
        <taxon>Sar</taxon>
        <taxon>Stramenopiles</taxon>
        <taxon>Ochrophyta</taxon>
        <taxon>Pelagophyceae</taxon>
        <taxon>Pelagomonadales</taxon>
        <taxon>Aureoumbra</taxon>
    </lineage>
</organism>